<evidence type="ECO:0000259" key="1">
    <source>
        <dbReference type="SMART" id="SM00460"/>
    </source>
</evidence>
<keyword evidence="3" id="KW-1185">Reference proteome</keyword>
<dbReference type="PANTHER" id="PTHR33490">
    <property type="entry name" value="BLR5614 PROTEIN-RELATED"/>
    <property type="match status" value="1"/>
</dbReference>
<dbReference type="KEGG" id="nik:F5I99_02345"/>
<feature type="domain" description="Transglutaminase-like" evidence="1">
    <location>
        <begin position="181"/>
        <end position="251"/>
    </location>
</feature>
<accession>A0A5J6LA65</accession>
<proteinExistence type="predicted"/>
<organism evidence="2 3">
    <name type="scientific">Nitrincola iocasae</name>
    <dbReference type="NCBI Taxonomy" id="2614693"/>
    <lineage>
        <taxon>Bacteria</taxon>
        <taxon>Pseudomonadati</taxon>
        <taxon>Pseudomonadota</taxon>
        <taxon>Gammaproteobacteria</taxon>
        <taxon>Oceanospirillales</taxon>
        <taxon>Oceanospirillaceae</taxon>
        <taxon>Nitrincola</taxon>
    </lineage>
</organism>
<dbReference type="Proteomes" id="UP000325606">
    <property type="component" value="Chromosome"/>
</dbReference>
<sequence>MKYQLRHTTRYDYTSDATLSHNEARILPRDLPWQKVTDTRLDISPQPIRIRERLDFFGNRVSYFTIQELHSSLEVTLTSQITTLPRQLPPVDTAMPWTDAIQALRSADSNAARKLLMPDARLMMLDSDFVRCHELLADYARQAFTPGASLVDAVYAFNQQIFTEFTYDPEHTTIATPVLEVLESRRGVCQDFAHLAIACLRSLGLPARYVSGYMETLPAPGQPKLQGADATHAWLAVGIPGWGWLEIDPTNGTLADERYITLAWGRDFADVTPLKGVMSGGGKHQLSVAVDVTPLTDKHLLELF</sequence>
<dbReference type="Pfam" id="PF01841">
    <property type="entry name" value="Transglut_core"/>
    <property type="match status" value="1"/>
</dbReference>
<reference evidence="2 3" key="1">
    <citation type="submission" date="2019-09" db="EMBL/GenBank/DDBJ databases">
        <title>Nitrincola iocasae sp. nov., a bacterium isolated from the sediment collected at a cold seep field in South China Sea.</title>
        <authorList>
            <person name="Zhang H."/>
            <person name="Wang H."/>
            <person name="Li C."/>
        </authorList>
    </citation>
    <scope>NUCLEOTIDE SEQUENCE [LARGE SCALE GENOMIC DNA]</scope>
    <source>
        <strain evidence="2 3">KXZD1103</strain>
    </source>
</reference>
<dbReference type="Pfam" id="PF08379">
    <property type="entry name" value="Bact_transglu_N"/>
    <property type="match status" value="1"/>
</dbReference>
<dbReference type="EMBL" id="CP044222">
    <property type="protein sequence ID" value="QEW05423.1"/>
    <property type="molecule type" value="Genomic_DNA"/>
</dbReference>
<dbReference type="InterPro" id="IPR002931">
    <property type="entry name" value="Transglutaminase-like"/>
</dbReference>
<dbReference type="PANTHER" id="PTHR33490:SF7">
    <property type="entry name" value="BLR2979 PROTEIN"/>
    <property type="match status" value="1"/>
</dbReference>
<dbReference type="SMART" id="SM00460">
    <property type="entry name" value="TGc"/>
    <property type="match status" value="1"/>
</dbReference>
<dbReference type="AlphaFoldDB" id="A0A5J6LA65"/>
<evidence type="ECO:0000313" key="2">
    <source>
        <dbReference type="EMBL" id="QEW05423.1"/>
    </source>
</evidence>
<name>A0A5J6LA65_9GAMM</name>
<gene>
    <name evidence="2" type="ORF">F5I99_02345</name>
</gene>
<dbReference type="SUPFAM" id="SSF54001">
    <property type="entry name" value="Cysteine proteinases"/>
    <property type="match status" value="1"/>
</dbReference>
<dbReference type="Gene3D" id="3.10.620.30">
    <property type="match status" value="1"/>
</dbReference>
<evidence type="ECO:0000313" key="3">
    <source>
        <dbReference type="Proteomes" id="UP000325606"/>
    </source>
</evidence>
<protein>
    <submittedName>
        <fullName evidence="2">Transglutaminase family protein</fullName>
    </submittedName>
</protein>
<dbReference type="InterPro" id="IPR013589">
    <property type="entry name" value="Bac_transglu_N"/>
</dbReference>
<dbReference type="InterPro" id="IPR038765">
    <property type="entry name" value="Papain-like_cys_pep_sf"/>
</dbReference>
<dbReference type="RefSeq" id="WP_151053468.1">
    <property type="nucleotide sequence ID" value="NZ_CP044222.1"/>
</dbReference>